<organism evidence="2 3">
    <name type="scientific">Paenibacillus allorhizosphaerae</name>
    <dbReference type="NCBI Taxonomy" id="2849866"/>
    <lineage>
        <taxon>Bacteria</taxon>
        <taxon>Bacillati</taxon>
        <taxon>Bacillota</taxon>
        <taxon>Bacilli</taxon>
        <taxon>Bacillales</taxon>
        <taxon>Paenibacillaceae</taxon>
        <taxon>Paenibacillus</taxon>
    </lineage>
</organism>
<dbReference type="PANTHER" id="PTHR12110">
    <property type="entry name" value="HYDROXYPYRUVATE ISOMERASE"/>
    <property type="match status" value="1"/>
</dbReference>
<dbReference type="RefSeq" id="WP_218102420.1">
    <property type="nucleotide sequence ID" value="NZ_CAJVCE010000027.1"/>
</dbReference>
<dbReference type="Proteomes" id="UP000730618">
    <property type="component" value="Unassembled WGS sequence"/>
</dbReference>
<comment type="caution">
    <text evidence="2">The sequence shown here is derived from an EMBL/GenBank/DDBJ whole genome shotgun (WGS) entry which is preliminary data.</text>
</comment>
<evidence type="ECO:0000313" key="2">
    <source>
        <dbReference type="EMBL" id="CAG7655854.1"/>
    </source>
</evidence>
<reference evidence="2 3" key="1">
    <citation type="submission" date="2021-06" db="EMBL/GenBank/DDBJ databases">
        <authorList>
            <person name="Criscuolo A."/>
        </authorList>
    </citation>
    <scope>NUCLEOTIDE SEQUENCE [LARGE SCALE GENOMIC DNA]</scope>
    <source>
        <strain evidence="3">CIP 111802</strain>
    </source>
</reference>
<dbReference type="InterPro" id="IPR050312">
    <property type="entry name" value="IolE/XylAMocC-like"/>
</dbReference>
<feature type="domain" description="Xylose isomerase-like TIM barrel" evidence="1">
    <location>
        <begin position="46"/>
        <end position="270"/>
    </location>
</feature>
<protein>
    <recommendedName>
        <fullName evidence="1">Xylose isomerase-like TIM barrel domain-containing protein</fullName>
    </recommendedName>
</protein>
<name>A0ABM8VRV2_9BACL</name>
<evidence type="ECO:0000259" key="1">
    <source>
        <dbReference type="Pfam" id="PF01261"/>
    </source>
</evidence>
<gene>
    <name evidence="2" type="ORF">PAECIP111802_06229</name>
</gene>
<dbReference type="InterPro" id="IPR013022">
    <property type="entry name" value="Xyl_isomerase-like_TIM-brl"/>
</dbReference>
<evidence type="ECO:0000313" key="3">
    <source>
        <dbReference type="Proteomes" id="UP000730618"/>
    </source>
</evidence>
<proteinExistence type="predicted"/>
<sequence>MSEAFIPMGCCLPSGTFMPQGNHRPETGRQHDPVDALIRGVTDILQEGYDFAELTVGSVASLTEVDYERLAGRMNAEGLQVPVFNSFIPPRLKLTGLEVDEEAVRAYVEAAVSRTAALGAEIIVFGSGGARSLPEGFSAEHGREQIRRFLQLCDTSAAAHGVTIAIEPLNRKECNVINTVAEALVLAKSMNLPQIRVLADAYHMRLENEPMDIIRQAAADGMLAHVHYAEADRSFPCGAAKDGIDLESCFRQLAGSGYEGRISAECFTSSGLKDCGVSLEYVKKIWNLSVQQR</sequence>
<accession>A0ABM8VRV2</accession>
<dbReference type="Pfam" id="PF01261">
    <property type="entry name" value="AP_endonuc_2"/>
    <property type="match status" value="1"/>
</dbReference>
<dbReference type="EMBL" id="CAJVCE010000027">
    <property type="protein sequence ID" value="CAG7655854.1"/>
    <property type="molecule type" value="Genomic_DNA"/>
</dbReference>
<keyword evidence="3" id="KW-1185">Reference proteome</keyword>